<sequence length="131" mass="14829">MTRNISDDPQFTDGSFWFHVYIVYHCVMTKLPEGFVSYESIYRLVVHDECKLSNLEAESFPLSSVALVTLCCFRSCIHQAGHIPSLVSSDFSGLFVSRANVERAFLKLRVANGKKRTSLGMCACIYYNNEV</sequence>
<reference evidence="1" key="1">
    <citation type="submission" date="2019-12" db="EMBL/GenBank/DDBJ databases">
        <title>An insight into the sialome of adult female Ixodes ricinus ticks feeding for 6 days.</title>
        <authorList>
            <person name="Perner J."/>
            <person name="Ribeiro J.M.C."/>
        </authorList>
    </citation>
    <scope>NUCLEOTIDE SEQUENCE</scope>
    <source>
        <strain evidence="1">Semi-engorged</strain>
        <tissue evidence="1">Salivary glands</tissue>
    </source>
</reference>
<dbReference type="AlphaFoldDB" id="A0A6B0UR91"/>
<proteinExistence type="predicted"/>
<dbReference type="EMBL" id="GIFC01010237">
    <property type="protein sequence ID" value="MXU92320.1"/>
    <property type="molecule type" value="Transcribed_RNA"/>
</dbReference>
<organism evidence="1">
    <name type="scientific">Ixodes ricinus</name>
    <name type="common">Common tick</name>
    <name type="synonym">Acarus ricinus</name>
    <dbReference type="NCBI Taxonomy" id="34613"/>
    <lineage>
        <taxon>Eukaryota</taxon>
        <taxon>Metazoa</taxon>
        <taxon>Ecdysozoa</taxon>
        <taxon>Arthropoda</taxon>
        <taxon>Chelicerata</taxon>
        <taxon>Arachnida</taxon>
        <taxon>Acari</taxon>
        <taxon>Parasitiformes</taxon>
        <taxon>Ixodida</taxon>
        <taxon>Ixodoidea</taxon>
        <taxon>Ixodidae</taxon>
        <taxon>Ixodinae</taxon>
        <taxon>Ixodes</taxon>
    </lineage>
</organism>
<protein>
    <submittedName>
        <fullName evidence="1">Uncharacterized protein</fullName>
    </submittedName>
</protein>
<name>A0A6B0UR91_IXORI</name>
<evidence type="ECO:0000313" key="1">
    <source>
        <dbReference type="EMBL" id="MXU92320.1"/>
    </source>
</evidence>
<accession>A0A6B0UR91</accession>